<protein>
    <recommendedName>
        <fullName evidence="4">ZZ-type domain-containing protein</fullName>
    </recommendedName>
</protein>
<feature type="region of interest" description="Disordered" evidence="1">
    <location>
        <begin position="389"/>
        <end position="471"/>
    </location>
</feature>
<dbReference type="OrthoDB" id="3007721at2759"/>
<dbReference type="AlphaFoldDB" id="A0A8H6XJ27"/>
<keyword evidence="3" id="KW-1185">Reference proteome</keyword>
<feature type="region of interest" description="Disordered" evidence="1">
    <location>
        <begin position="1"/>
        <end position="42"/>
    </location>
</feature>
<sequence length="621" mass="69016">MARSINIEPDELKQPLTNANSGGTEMQSLPDSIQLANPSSDDQNIPANLSEIQDCLSGVWFGFHTTEEEPPSASSGMFYLKIRTTVLPGQTELNIQGEGLSAWWTPDVGTIQGTVITTPTPENKFELNFQLQVLDAWYSYRGTLAPDLQIISGQCDTIDPNGYSDQDGFILKKTPVDRIMCHRPLVSRLNARELWLFAKNAIVDDLHRRKPSLKYLHSRMKMIKRYQELLHRTDGPEDHSELSRLRTFFTVQEVFELRKVFNWYTRVGDLQQALYCDNCGSWITRSRVFCFDCEGGNTVDFDPKEECVSCTMSRSDLLAPHLPTHLLLKTRDMLLLMHHSSIKSRAIYCRDLATRIYAQATAVPTGSAARDGDASVSVEVTAMFSATVDTNAADSSSQSPPPVSDSANPQTTASDGDGGFKPDSAVNTQSDNNTTLKPVSTSEIVDQGTVGESRSEVANGPTQSESGEVDDRNAYAQQGIVTLKCLICREKVSTPCWYCMDCAEVDAFVCIACETETDKLYPWDYIRRYRTEVGYVKEAKEPLAILKNPSAHSVLHMLIRFGNTVSTQAADGPVTDISKALHEVEQRLLGRMDEDKRQMDQRLTKIEALLEALLVGNAGHS</sequence>
<dbReference type="Proteomes" id="UP000620124">
    <property type="component" value="Unassembled WGS sequence"/>
</dbReference>
<dbReference type="EMBL" id="JACAZI010000017">
    <property type="protein sequence ID" value="KAF7342453.1"/>
    <property type="molecule type" value="Genomic_DNA"/>
</dbReference>
<organism evidence="2 3">
    <name type="scientific">Mycena venus</name>
    <dbReference type="NCBI Taxonomy" id="2733690"/>
    <lineage>
        <taxon>Eukaryota</taxon>
        <taxon>Fungi</taxon>
        <taxon>Dikarya</taxon>
        <taxon>Basidiomycota</taxon>
        <taxon>Agaricomycotina</taxon>
        <taxon>Agaricomycetes</taxon>
        <taxon>Agaricomycetidae</taxon>
        <taxon>Agaricales</taxon>
        <taxon>Marasmiineae</taxon>
        <taxon>Mycenaceae</taxon>
        <taxon>Mycena</taxon>
    </lineage>
</organism>
<gene>
    <name evidence="2" type="ORF">MVEN_01834500</name>
</gene>
<evidence type="ECO:0000313" key="2">
    <source>
        <dbReference type="EMBL" id="KAF7342453.1"/>
    </source>
</evidence>
<reference evidence="2" key="1">
    <citation type="submission" date="2020-05" db="EMBL/GenBank/DDBJ databases">
        <title>Mycena genomes resolve the evolution of fungal bioluminescence.</title>
        <authorList>
            <person name="Tsai I.J."/>
        </authorList>
    </citation>
    <scope>NUCLEOTIDE SEQUENCE</scope>
    <source>
        <strain evidence="2">CCC161011</strain>
    </source>
</reference>
<evidence type="ECO:0000256" key="1">
    <source>
        <dbReference type="SAM" id="MobiDB-lite"/>
    </source>
</evidence>
<proteinExistence type="predicted"/>
<feature type="compositionally biased region" description="Polar residues" evidence="1">
    <location>
        <begin position="425"/>
        <end position="444"/>
    </location>
</feature>
<evidence type="ECO:0008006" key="4">
    <source>
        <dbReference type="Google" id="ProtNLM"/>
    </source>
</evidence>
<feature type="compositionally biased region" description="Polar residues" evidence="1">
    <location>
        <begin position="15"/>
        <end position="42"/>
    </location>
</feature>
<accession>A0A8H6XJ27</accession>
<comment type="caution">
    <text evidence="2">The sequence shown here is derived from an EMBL/GenBank/DDBJ whole genome shotgun (WGS) entry which is preliminary data.</text>
</comment>
<evidence type="ECO:0000313" key="3">
    <source>
        <dbReference type="Proteomes" id="UP000620124"/>
    </source>
</evidence>
<name>A0A8H6XJ27_9AGAR</name>